<dbReference type="EMBL" id="CZPT02001525">
    <property type="protein sequence ID" value="SCU70829.1"/>
    <property type="molecule type" value="Genomic_DNA"/>
</dbReference>
<dbReference type="PANTHER" id="PTHR13743:SF112">
    <property type="entry name" value="BEACH DOMAIN-CONTAINING PROTEIN"/>
    <property type="match status" value="1"/>
</dbReference>
<reference evidence="8" key="1">
    <citation type="submission" date="2016-09" db="EMBL/GenBank/DDBJ databases">
        <authorList>
            <person name="Hebert L."/>
            <person name="Moumen B."/>
        </authorList>
    </citation>
    <scope>NUCLEOTIDE SEQUENCE [LARGE SCALE GENOMIC DNA]</scope>
    <source>
        <strain evidence="8">OVI</strain>
    </source>
</reference>
<evidence type="ECO:0000259" key="7">
    <source>
        <dbReference type="PROSITE" id="PS51783"/>
    </source>
</evidence>
<dbReference type="InterPro" id="IPR019775">
    <property type="entry name" value="WD40_repeat_CS"/>
</dbReference>
<protein>
    <submittedName>
        <fullName evidence="8">Neurobeachin/beige protein, putative</fullName>
    </submittedName>
</protein>
<dbReference type="InterPro" id="IPR036372">
    <property type="entry name" value="BEACH_dom_sf"/>
</dbReference>
<evidence type="ECO:0000313" key="8">
    <source>
        <dbReference type="EMBL" id="SCU70829.1"/>
    </source>
</evidence>
<dbReference type="SMART" id="SM01026">
    <property type="entry name" value="Beach"/>
    <property type="match status" value="1"/>
</dbReference>
<comment type="caution">
    <text evidence="8">The sequence shown here is derived from an EMBL/GenBank/DDBJ whole genome shotgun (WGS) entry which is preliminary data.</text>
</comment>
<name>A0A1G4IFA9_TRYEQ</name>
<dbReference type="InterPro" id="IPR000409">
    <property type="entry name" value="BEACH_dom"/>
</dbReference>
<evidence type="ECO:0000256" key="3">
    <source>
        <dbReference type="ARBA" id="ARBA00022980"/>
    </source>
</evidence>
<dbReference type="SMART" id="SM00320">
    <property type="entry name" value="WD40"/>
    <property type="match status" value="2"/>
</dbReference>
<evidence type="ECO:0000256" key="2">
    <source>
        <dbReference type="ARBA" id="ARBA00022737"/>
    </source>
</evidence>
<dbReference type="Pfam" id="PF14844">
    <property type="entry name" value="PH_BEACH"/>
    <property type="match status" value="1"/>
</dbReference>
<dbReference type="Pfam" id="PF02138">
    <property type="entry name" value="Beach"/>
    <property type="match status" value="1"/>
</dbReference>
<dbReference type="PANTHER" id="PTHR13743">
    <property type="entry name" value="BEIGE/BEACH-RELATED"/>
    <property type="match status" value="1"/>
</dbReference>
<sequence>MALVGGEHRVTEDIVAVKYLESVRRLYFNPHAKDLERRTVQLLAQLLACPPHSLLVWDSLRRTRLLTTVARVLGSEKKLQGLLSVGGRPEDYLRVVELASNSSPCECMNHLTKGEDSHTELEPFFAVLGRLGKLDCDAATYRACYDSFARAVSNLLSDARNCARLVRADISPIKILFNTLKGSPSSRIDVSLCVLRVILQILLHTAAFTCIWIKEFSDLDGPSTCLSVVLTWCGTCEDPSLPLSTESTVVFDLLCLLLSFPGNGRGPSSALYMYLRGCHWEAENLEVGPLDDTATIGMFGLNVLVEACSIAMNFRPAIFTHLARLLVRALKLGGDDVVSAGLVSAALVAVLRQYAKFCDDCDKTILAIVRLCVTVCSCHGAYDAQTEGATQLCTLVVELVCDMRGHISKGTVRAVMCLTSRVNAESTFTRLFSVHLLERLEGRLAISQDPAEVYLFLQMMNEICGNVPVLRREFMLTLNTLFQLLGTEAKNGRETLMLCVDLLSTMCRDDEETTFNIYAGLREFITRSDFCSVDSIRLGCWGLQALIDLLAHASSSLTHFADSVDFLVTCVEKLCVAMCRAFDSQMTVTECFGVPSQILGPQPLEVGGFDVNPGSVVPNVYYFYCQFLVLGLHALCYIQATSTGTFFRDLPAKLERVLARGPFLRCRVYTSAVVRALIAMASSTSSVVFDEVFFANRGDCAQWFAGWGAVHRRSWRFNTSFGDVSFFHERQRIVHIGYFWCLQRLLLQLSDTSQKSMLGASVLELWFNVFSNSSENIYILMDSKMTLTLASLCAVSAADDCEYSFERYEILLKTMHEMGVYGMDCASVLYLLRLCLCDRDSSSVLYNDEATVKVLSTLKTLLRQSLPSNGPVLFYGVSSGCTPRSHFCNNTAALQVRGPRIGGGVDIPVLLGRVKSDRCFSFVLWFLLEPKSPHTVEEVDIILMSIAFNRNSAFIQLVYTVQGTLHLRVILRSPEDRNQQQQRLHSEYVLFSNDEIPTKRWCMVSMLVSQKRTKSFGRNPKYLLNVQLSLYTGSQADAQPSVVMKLSDIRCHGTCKGGQLLREVNMVSLVMTDGPPTNYPRRFLLGSLGAFGGVLSRVEVEMLFAMGSDSLFSLHFMDKKFVNNLFPALAYMSERNRGKHGAQLMRLAVPWLAQGYANAENAILASTFPFAVYQKRERQVVVAGVRNGDLCVESNAEYLQPTNDRPKVQGSGAEETLPPASARSVKSGTRIPVPIFLGVRSVSDLQNSGVAGEDMLALLNAPQFICSTPLYSILDALGGPPFFLCFSSLQLPHSGAFEEAWECACAAVKWHTTNNLLCPKAQRGDAHLLALVKALLYHRIHVSETTASSLCDVVGDRLITRMDILPLLLEFTVWARDTGAFRFVVGKLRQYILDDVYGRFNRQILGAGRHIASTEGECNALEEFLLHLHIHFSEGIVGSWDTSLIPFATEFLTALCQTATHARRVVKAATALLALDKPLTSAAIEWVIGLLEAVFYLMNENVILCGDESASLAEDITAIFKSSHEAVRRKALSLFSRTPMSRTQLDAVISQYMVRGVLSSVDDLLSEEEFLTIVGIIERSAASGDTTRARGLLYFLVTLLSHVPNEIRLGILSLLEEITCERGAFEGGLLSPLDTGGFPVSLLYGRLLHVLHMVEGNCSSLVESFVRLVIRMCVGMVSVSCERNDMNCGHLLGEVGLASLTCVASILKRSGREGSLDACISSALIRAYRYSSEVLRAYSMHLEKGTATGAFLMSYVSFLKSTAIVVILLSWCERDYRLSSEVKVEDESCVCHAAAEAYLAQFSKPIHFGDHHLSARLCMSFFEGGQRLFFQLQQAGTTGLHAKQVKQISQELLTLQWRVAVTLLNDADTSGEDLMKELALLYVASSGSASYGFKFSTWKERERLVEPPLGSDWKHLQFAPGALITELLKVDYERAVRESAPWLIVSRGASSLLSESRLENSSRYNMAVSICRLVRYNSGIWSNVKGGFTPLSVAELDSNIKTNAMSIGGAALKPLPEGGDGISVHWEVEFSRSGVASLERYINDIHSTALSSLNQCSERFALLLLSVSAEQALQHREKSGLAVEQYCRSVLRQVASHRKCIEGESKAVLAAYAAYRFSLTPWWGQSVNLYVASPVPMNQWELDRFTGPEWQRIRFRRFAHAMRVKHVKSKGDMLPYVYRGDISYPDDTQLLEIYSVTAVPQLIGVHCDGPQPFVAKCVLVLPMDRVPITLYVSPHTISYVHDESEPSPDATERGVTATQATKGNGGSCFSGLPCISASADQESDTVACNGDVRRYQRVFAVSSLRAVWPRRNLLQPSALELLFSTGESIFLVFHSQDTMKLVSDIVTTVACPYLDRALVLTEANLKMWCNWWREGRITNFHYLMYLNFAAGRSYGDMRQYPVFPHVVADFSSLTLDLTSPSTYRCLKRPIGAQTPEGIQRAAKTYAETSTDVGMAVEASCCGSPYHYGSHYSPLGGALHYLVRVQPFSDFFMKMNSKLDDAGRVFDSVGAAYAIATCGKDVKELLPEFYCLPELFVNANRIPFGTKQDGEVVNDVQLPPWASTPRKLSQTLRRALEGCYVSENLHSWIDLIFGFRQRGKEAVAALNTFHPLTYEGSVNLPNISDDVLRSSHETQIDCFGQTPLQLFSQPHKSRRKIADITFRQSPCPTLRCDASNLALCVLLNPGRLIPAGVCKRSCGTTVVFPRTKLNGIGSSIDEGTERKAQDGQVRPLVLPKGVFPFTVVHEQVRDCLRYKGSCIVLVDGKDASHQTRSFHVGYGEITALTVDSPNVYVGMESGAIHMLTMTYDTFLEVELTFRDGKGVRLGGEEVFQRFLQGKLNFTESRQTACRTLCVLYGHTARVTALCLSSEWGILVSSSEDCNVALWDTERRVLIRTIPNHLMSPAYSKFPMKSVMNHRLQGSSGSWYFDLITVNAKHGDIILAGGSLAGLHEVRRYSINGEFLGFYSLGETPATAILSVGDIVFVGRGSVVHILKGNSLEWSCDLIHPGIEDCIESLALSPNGQSLVACDRRENLVTWKVAPQ</sequence>
<keyword evidence="1 4" id="KW-0853">WD repeat</keyword>
<dbReference type="PROSITE" id="PS50082">
    <property type="entry name" value="WD_REPEATS_2"/>
    <property type="match status" value="1"/>
</dbReference>
<dbReference type="InterPro" id="IPR050865">
    <property type="entry name" value="BEACH_Domain"/>
</dbReference>
<dbReference type="GeneID" id="92376344"/>
<dbReference type="PROSITE" id="PS50294">
    <property type="entry name" value="WD_REPEATS_REGION"/>
    <property type="match status" value="1"/>
</dbReference>
<feature type="domain" description="BEACH" evidence="6">
    <location>
        <begin position="2357"/>
        <end position="2653"/>
    </location>
</feature>
<accession>A0A1G4IFA9</accession>
<dbReference type="Gene3D" id="2.30.29.30">
    <property type="entry name" value="Pleckstrin-homology domain (PH domain)/Phosphotyrosine-binding domain (PTB)"/>
    <property type="match status" value="1"/>
</dbReference>
<evidence type="ECO:0000259" key="6">
    <source>
        <dbReference type="PROSITE" id="PS50197"/>
    </source>
</evidence>
<keyword evidence="2" id="KW-0677">Repeat</keyword>
<dbReference type="Gene3D" id="2.130.10.10">
    <property type="entry name" value="YVTN repeat-like/Quinoprotein amine dehydrogenase"/>
    <property type="match status" value="1"/>
</dbReference>
<dbReference type="InterPro" id="IPR036322">
    <property type="entry name" value="WD40_repeat_dom_sf"/>
</dbReference>
<dbReference type="CDD" id="cd06071">
    <property type="entry name" value="Beach"/>
    <property type="match status" value="1"/>
</dbReference>
<organism evidence="8 9">
    <name type="scientific">Trypanosoma equiperdum</name>
    <dbReference type="NCBI Taxonomy" id="5694"/>
    <lineage>
        <taxon>Eukaryota</taxon>
        <taxon>Discoba</taxon>
        <taxon>Euglenozoa</taxon>
        <taxon>Kinetoplastea</taxon>
        <taxon>Metakinetoplastina</taxon>
        <taxon>Trypanosomatida</taxon>
        <taxon>Trypanosomatidae</taxon>
        <taxon>Trypanosoma</taxon>
    </lineage>
</organism>
<evidence type="ECO:0000256" key="4">
    <source>
        <dbReference type="PROSITE-ProRule" id="PRU00221"/>
    </source>
</evidence>
<dbReference type="PROSITE" id="PS50197">
    <property type="entry name" value="BEACH"/>
    <property type="match status" value="1"/>
</dbReference>
<proteinExistence type="predicted"/>
<evidence type="ECO:0000256" key="5">
    <source>
        <dbReference type="SAM" id="MobiDB-lite"/>
    </source>
</evidence>
<feature type="repeat" description="WD" evidence="4">
    <location>
        <begin position="2854"/>
        <end position="2895"/>
    </location>
</feature>
<dbReference type="PROSITE" id="PS51783">
    <property type="entry name" value="PH_BEACH"/>
    <property type="match status" value="1"/>
</dbReference>
<feature type="region of interest" description="Disordered" evidence="5">
    <location>
        <begin position="1201"/>
        <end position="1225"/>
    </location>
</feature>
<dbReference type="Gene3D" id="1.10.1540.10">
    <property type="entry name" value="BEACH domain"/>
    <property type="match status" value="1"/>
</dbReference>
<dbReference type="SUPFAM" id="SSF50729">
    <property type="entry name" value="PH domain-like"/>
    <property type="match status" value="1"/>
</dbReference>
<dbReference type="SUPFAM" id="SSF50978">
    <property type="entry name" value="WD40 repeat-like"/>
    <property type="match status" value="1"/>
</dbReference>
<keyword evidence="9" id="KW-1185">Reference proteome</keyword>
<dbReference type="RefSeq" id="XP_067081588.1">
    <property type="nucleotide sequence ID" value="XM_067225487.1"/>
</dbReference>
<dbReference type="Proteomes" id="UP000195570">
    <property type="component" value="Unassembled WGS sequence"/>
</dbReference>
<dbReference type="InterPro" id="IPR011993">
    <property type="entry name" value="PH-like_dom_sf"/>
</dbReference>
<gene>
    <name evidence="8" type="ORF">TEOVI_000240400</name>
</gene>
<keyword evidence="3" id="KW-0687">Ribonucleoprotein</keyword>
<keyword evidence="3" id="KW-0689">Ribosomal protein</keyword>
<dbReference type="InterPro" id="IPR023362">
    <property type="entry name" value="PH-BEACH_dom"/>
</dbReference>
<dbReference type="GO" id="GO:0005840">
    <property type="term" value="C:ribosome"/>
    <property type="evidence" value="ECO:0007669"/>
    <property type="project" value="UniProtKB-KW"/>
</dbReference>
<dbReference type="VEuPathDB" id="TriTrypDB:TEOVI_000240400"/>
<evidence type="ECO:0000313" key="9">
    <source>
        <dbReference type="Proteomes" id="UP000195570"/>
    </source>
</evidence>
<dbReference type="SUPFAM" id="SSF81837">
    <property type="entry name" value="BEACH domain"/>
    <property type="match status" value="1"/>
</dbReference>
<dbReference type="PROSITE" id="PS00678">
    <property type="entry name" value="WD_REPEATS_1"/>
    <property type="match status" value="1"/>
</dbReference>
<feature type="domain" description="BEACH-type PH" evidence="7">
    <location>
        <begin position="2206"/>
        <end position="2347"/>
    </location>
</feature>
<dbReference type="InterPro" id="IPR001680">
    <property type="entry name" value="WD40_rpt"/>
</dbReference>
<dbReference type="InterPro" id="IPR015943">
    <property type="entry name" value="WD40/YVTN_repeat-like_dom_sf"/>
</dbReference>
<evidence type="ECO:0000256" key="1">
    <source>
        <dbReference type="ARBA" id="ARBA00022574"/>
    </source>
</evidence>